<reference evidence="6 7" key="1">
    <citation type="submission" date="2024-06" db="EMBL/GenBank/DDBJ databases">
        <title>A chromosome level genome sequence of Diviner's sage (Salvia divinorum).</title>
        <authorList>
            <person name="Ford S.A."/>
            <person name="Ro D.-K."/>
            <person name="Ness R.W."/>
            <person name="Phillips M.A."/>
        </authorList>
    </citation>
    <scope>NUCLEOTIDE SEQUENCE [LARGE SCALE GENOMIC DNA]</scope>
    <source>
        <strain evidence="6">SAF-2024a</strain>
        <tissue evidence="6">Leaf</tissue>
    </source>
</reference>
<protein>
    <recommendedName>
        <fullName evidence="3 5">glucose-6-phosphate 1-epimerase</fullName>
        <ecNumber evidence="3 5">5.1.3.15</ecNumber>
    </recommendedName>
</protein>
<organism evidence="6 7">
    <name type="scientific">Salvia divinorum</name>
    <name type="common">Maria pastora</name>
    <name type="synonym">Diviner's sage</name>
    <dbReference type="NCBI Taxonomy" id="28513"/>
    <lineage>
        <taxon>Eukaryota</taxon>
        <taxon>Viridiplantae</taxon>
        <taxon>Streptophyta</taxon>
        <taxon>Embryophyta</taxon>
        <taxon>Tracheophyta</taxon>
        <taxon>Spermatophyta</taxon>
        <taxon>Magnoliopsida</taxon>
        <taxon>eudicotyledons</taxon>
        <taxon>Gunneridae</taxon>
        <taxon>Pentapetalae</taxon>
        <taxon>asterids</taxon>
        <taxon>lamiids</taxon>
        <taxon>Lamiales</taxon>
        <taxon>Lamiaceae</taxon>
        <taxon>Nepetoideae</taxon>
        <taxon>Mentheae</taxon>
        <taxon>Salviinae</taxon>
        <taxon>Salvia</taxon>
        <taxon>Salvia subgen. Calosphace</taxon>
    </lineage>
</organism>
<dbReference type="SUPFAM" id="SSF74650">
    <property type="entry name" value="Galactose mutarotase-like"/>
    <property type="match status" value="1"/>
</dbReference>
<dbReference type="InterPro" id="IPR008183">
    <property type="entry name" value="Aldose_1/G6P_1-epimerase"/>
</dbReference>
<dbReference type="GO" id="GO:0047938">
    <property type="term" value="F:glucose-6-phosphate 1-epimerase activity"/>
    <property type="evidence" value="ECO:0007669"/>
    <property type="project" value="UniProtKB-UniRule"/>
</dbReference>
<comment type="similarity">
    <text evidence="2 5">Belongs to the glucose-6-phosphate 1-epimerase family.</text>
</comment>
<dbReference type="PANTHER" id="PTHR11122">
    <property type="entry name" value="APOSPORY-ASSOCIATED PROTEIN C-RELATED"/>
    <property type="match status" value="1"/>
</dbReference>
<dbReference type="Pfam" id="PF01263">
    <property type="entry name" value="Aldose_epim"/>
    <property type="match status" value="1"/>
</dbReference>
<dbReference type="InterPro" id="IPR025532">
    <property type="entry name" value="G6P_1-epimerase"/>
</dbReference>
<proteinExistence type="inferred from homology"/>
<sequence length="297" mass="33499">MPFKVVTDSNGVQRVTLSHQPHGSSVEILLHGGRIVSWKNDCSEELLFVRNKSGGGSIFGGISICFPQIRSFEQHDHIRNRSWSIDYGSDLDQEDSNNTQSSVNLFFKSSDKDSRIWPCRFELRVKVSLGPGKLTLTPSVRNVGDKLFSFKFGISNCLFVSDISEVRVEGLETLDFLDNLAHQKRFTEQADALTFDGEVNRVYINTPSKIAVIDHERKRTFVLRKQGLPDAVVWNPWDKPHRGNEYKTMLSVDSGVFEKQVVLKPFQVWKGFQEINAVSSSYSSGQLDPRKVVQSGG</sequence>
<evidence type="ECO:0000313" key="7">
    <source>
        <dbReference type="Proteomes" id="UP001567538"/>
    </source>
</evidence>
<dbReference type="AlphaFoldDB" id="A0ABD1HL71"/>
<dbReference type="InterPro" id="IPR011013">
    <property type="entry name" value="Gal_mutarotase_sf_dom"/>
</dbReference>
<evidence type="ECO:0000256" key="3">
    <source>
        <dbReference type="ARBA" id="ARBA00012083"/>
    </source>
</evidence>
<keyword evidence="4 5" id="KW-0413">Isomerase</keyword>
<gene>
    <name evidence="6" type="ORF">AAHA92_12326</name>
</gene>
<evidence type="ECO:0000256" key="1">
    <source>
        <dbReference type="ARBA" id="ARBA00001096"/>
    </source>
</evidence>
<comment type="caution">
    <text evidence="6">The sequence shown here is derived from an EMBL/GenBank/DDBJ whole genome shotgun (WGS) entry which is preliminary data.</text>
</comment>
<evidence type="ECO:0000256" key="5">
    <source>
        <dbReference type="PIRNR" id="PIRNR016020"/>
    </source>
</evidence>
<evidence type="ECO:0000313" key="6">
    <source>
        <dbReference type="EMBL" id="KAL1556745.1"/>
    </source>
</evidence>
<dbReference type="PANTHER" id="PTHR11122:SF33">
    <property type="entry name" value="GLUCOSE-6-PHOSPHATE 1-EPIMERASE"/>
    <property type="match status" value="1"/>
</dbReference>
<dbReference type="Proteomes" id="UP001567538">
    <property type="component" value="Unassembled WGS sequence"/>
</dbReference>
<evidence type="ECO:0000256" key="4">
    <source>
        <dbReference type="ARBA" id="ARBA00023235"/>
    </source>
</evidence>
<dbReference type="PIRSF" id="PIRSF016020">
    <property type="entry name" value="PHexose_mutarotase"/>
    <property type="match status" value="1"/>
</dbReference>
<keyword evidence="7" id="KW-1185">Reference proteome</keyword>
<dbReference type="EC" id="5.1.3.15" evidence="3 5"/>
<dbReference type="Gene3D" id="2.70.98.10">
    <property type="match status" value="1"/>
</dbReference>
<comment type="catalytic activity">
    <reaction evidence="1">
        <text>alpha-D-glucose 6-phosphate = beta-D-glucose 6-phosphate</text>
        <dbReference type="Rhea" id="RHEA:16249"/>
        <dbReference type="ChEBI" id="CHEBI:58225"/>
        <dbReference type="ChEBI" id="CHEBI:58247"/>
        <dbReference type="EC" id="5.1.3.15"/>
    </reaction>
</comment>
<accession>A0ABD1HL71</accession>
<dbReference type="EMBL" id="JBEAFC010000005">
    <property type="protein sequence ID" value="KAL1556745.1"/>
    <property type="molecule type" value="Genomic_DNA"/>
</dbReference>
<dbReference type="GO" id="GO:0030246">
    <property type="term" value="F:carbohydrate binding"/>
    <property type="evidence" value="ECO:0007669"/>
    <property type="project" value="UniProtKB-UniRule"/>
</dbReference>
<evidence type="ECO:0000256" key="2">
    <source>
        <dbReference type="ARBA" id="ARBA00005866"/>
    </source>
</evidence>
<name>A0ABD1HL71_SALDI</name>
<dbReference type="InterPro" id="IPR014718">
    <property type="entry name" value="GH-type_carb-bd"/>
</dbReference>